<feature type="region of interest" description="Disordered" evidence="1">
    <location>
        <begin position="63"/>
        <end position="103"/>
    </location>
</feature>
<evidence type="ECO:0000256" key="2">
    <source>
        <dbReference type="SAM" id="Phobius"/>
    </source>
</evidence>
<feature type="transmembrane region" description="Helical" evidence="2">
    <location>
        <begin position="20"/>
        <end position="38"/>
    </location>
</feature>
<keyword evidence="2" id="KW-1133">Transmembrane helix</keyword>
<accession>A0A8F2VY41</accession>
<keyword evidence="2" id="KW-0472">Membrane</keyword>
<dbReference type="Proteomes" id="UP000825438">
    <property type="component" value="Chromosome I"/>
</dbReference>
<sequence length="124" mass="14143">MYKHLNTVLKPLFFMETSRGLITKLGLYSAAAVVLVVAGKKHIAYLKEERHLKESDISLEREEEFEDKTTRRGFPTNNPNLNYEGTGRESKYIGSGQAYSSRTPGDRLSVWNVFKQKSGKNDKE</sequence>
<proteinExistence type="predicted"/>
<name>A0A8F2VY41_CANAR</name>
<organism evidence="3">
    <name type="scientific">Candidozyma auris</name>
    <name type="common">Yeast</name>
    <name type="synonym">Candida auris</name>
    <dbReference type="NCBI Taxonomy" id="498019"/>
    <lineage>
        <taxon>Eukaryota</taxon>
        <taxon>Fungi</taxon>
        <taxon>Dikarya</taxon>
        <taxon>Ascomycota</taxon>
        <taxon>Saccharomycotina</taxon>
        <taxon>Pichiomycetes</taxon>
        <taxon>Metschnikowiaceae</taxon>
        <taxon>Candidozyma</taxon>
    </lineage>
</organism>
<dbReference type="EMBL" id="CP076749">
    <property type="protein sequence ID" value="QWW21355.1"/>
    <property type="molecule type" value="Genomic_DNA"/>
</dbReference>
<evidence type="ECO:0000256" key="1">
    <source>
        <dbReference type="SAM" id="MobiDB-lite"/>
    </source>
</evidence>
<protein>
    <submittedName>
        <fullName evidence="3">Uncharacterized protein</fullName>
    </submittedName>
</protein>
<dbReference type="AlphaFoldDB" id="A0A8F2VY41"/>
<keyword evidence="2" id="KW-0812">Transmembrane</keyword>
<reference evidence="3" key="1">
    <citation type="submission" date="2021-06" db="EMBL/GenBank/DDBJ databases">
        <title>Candida auris outbreak in lebanese hospital.</title>
        <authorList>
            <person name="Finianos M."/>
        </authorList>
    </citation>
    <scope>NUCLEOTIDE SEQUENCE</scope>
    <source>
        <strain evidence="3">CA7LBN</strain>
    </source>
</reference>
<evidence type="ECO:0000313" key="3">
    <source>
        <dbReference type="EMBL" id="QWW21355.1"/>
    </source>
</evidence>
<gene>
    <name evidence="3" type="ORF">CA7LBN_000101</name>
</gene>